<dbReference type="AlphaFoldDB" id="X0Q2G9"/>
<dbReference type="RefSeq" id="WP_037243061.1">
    <property type="nucleotide sequence ID" value="NZ_BAWF01000094.1"/>
</dbReference>
<sequence>MAPPFDAVHHVCIVVPDIDAAITFYEKIGIGGWQDFPPLSAFTDLDVPDRDAFLGLTYKCTDTPGLQLQLCEPGPGDSPQRQFLDRTGGGVFHIGFVVDDVDAGTEAARAAGLEPWMYGRRPDSTGFTYLQTPALAGVVLEIRQSPNT</sequence>
<gene>
    <name evidence="3" type="ORF">RW1_094_03440</name>
</gene>
<dbReference type="PANTHER" id="PTHR43048">
    <property type="entry name" value="METHYLMALONYL-COA EPIMERASE"/>
    <property type="match status" value="1"/>
</dbReference>
<dbReference type="Gene3D" id="3.10.180.10">
    <property type="entry name" value="2,3-Dihydroxybiphenyl 1,2-Dioxygenase, domain 1"/>
    <property type="match status" value="1"/>
</dbReference>
<dbReference type="GO" id="GO:0046872">
    <property type="term" value="F:metal ion binding"/>
    <property type="evidence" value="ECO:0007669"/>
    <property type="project" value="UniProtKB-KW"/>
</dbReference>
<keyword evidence="4" id="KW-1185">Reference proteome</keyword>
<dbReference type="InterPro" id="IPR051785">
    <property type="entry name" value="MMCE/EMCE_epimerase"/>
</dbReference>
<organism evidence="3 4">
    <name type="scientific">Rhodococcus wratislaviensis NBRC 100605</name>
    <dbReference type="NCBI Taxonomy" id="1219028"/>
    <lineage>
        <taxon>Bacteria</taxon>
        <taxon>Bacillati</taxon>
        <taxon>Actinomycetota</taxon>
        <taxon>Actinomycetes</taxon>
        <taxon>Mycobacteriales</taxon>
        <taxon>Nocardiaceae</taxon>
        <taxon>Rhodococcus</taxon>
    </lineage>
</organism>
<dbReference type="PROSITE" id="PS51819">
    <property type="entry name" value="VOC"/>
    <property type="match status" value="1"/>
</dbReference>
<feature type="domain" description="VOC" evidence="2">
    <location>
        <begin position="7"/>
        <end position="145"/>
    </location>
</feature>
<dbReference type="GO" id="GO:0046491">
    <property type="term" value="P:L-methylmalonyl-CoA metabolic process"/>
    <property type="evidence" value="ECO:0007669"/>
    <property type="project" value="TreeGrafter"/>
</dbReference>
<dbReference type="OrthoDB" id="9792173at2"/>
<dbReference type="Proteomes" id="UP000019491">
    <property type="component" value="Unassembled WGS sequence"/>
</dbReference>
<name>X0Q2G9_RHOWR</name>
<dbReference type="PANTHER" id="PTHR43048:SF6">
    <property type="entry name" value="BLR8189 PROTEIN"/>
    <property type="match status" value="1"/>
</dbReference>
<evidence type="ECO:0000313" key="4">
    <source>
        <dbReference type="Proteomes" id="UP000019491"/>
    </source>
</evidence>
<keyword evidence="1" id="KW-0479">Metal-binding</keyword>
<dbReference type="GO" id="GO:0004493">
    <property type="term" value="F:methylmalonyl-CoA epimerase activity"/>
    <property type="evidence" value="ECO:0007669"/>
    <property type="project" value="TreeGrafter"/>
</dbReference>
<dbReference type="InterPro" id="IPR037523">
    <property type="entry name" value="VOC_core"/>
</dbReference>
<reference evidence="3 4" key="1">
    <citation type="submission" date="2014-02" db="EMBL/GenBank/DDBJ databases">
        <title>Whole genome shotgun sequence of Rhodococcus wratislaviensis NBRC 100605.</title>
        <authorList>
            <person name="Hosoyama A."/>
            <person name="Tsuchikane K."/>
            <person name="Yoshida I."/>
            <person name="Ohji S."/>
            <person name="Ichikawa N."/>
            <person name="Yamazoe A."/>
            <person name="Fujita N."/>
        </authorList>
    </citation>
    <scope>NUCLEOTIDE SEQUENCE [LARGE SCALE GENOMIC DNA]</scope>
    <source>
        <strain evidence="3 4">NBRC 100605</strain>
    </source>
</reference>
<dbReference type="EMBL" id="BAWF01000094">
    <property type="protein sequence ID" value="GAF50303.1"/>
    <property type="molecule type" value="Genomic_DNA"/>
</dbReference>
<protein>
    <recommendedName>
        <fullName evidence="2">VOC domain-containing protein</fullName>
    </recommendedName>
</protein>
<evidence type="ECO:0000256" key="1">
    <source>
        <dbReference type="ARBA" id="ARBA00022723"/>
    </source>
</evidence>
<proteinExistence type="predicted"/>
<evidence type="ECO:0000313" key="3">
    <source>
        <dbReference type="EMBL" id="GAF50303.1"/>
    </source>
</evidence>
<dbReference type="Pfam" id="PF13669">
    <property type="entry name" value="Glyoxalase_4"/>
    <property type="match status" value="1"/>
</dbReference>
<comment type="caution">
    <text evidence="3">The sequence shown here is derived from an EMBL/GenBank/DDBJ whole genome shotgun (WGS) entry which is preliminary data.</text>
</comment>
<dbReference type="SUPFAM" id="SSF54593">
    <property type="entry name" value="Glyoxalase/Bleomycin resistance protein/Dihydroxybiphenyl dioxygenase"/>
    <property type="match status" value="1"/>
</dbReference>
<accession>X0Q2G9</accession>
<dbReference type="InterPro" id="IPR029068">
    <property type="entry name" value="Glyas_Bleomycin-R_OHBP_Dase"/>
</dbReference>
<evidence type="ECO:0000259" key="2">
    <source>
        <dbReference type="PROSITE" id="PS51819"/>
    </source>
</evidence>